<dbReference type="Pfam" id="PF24175">
    <property type="entry name" value="SU10_adaptor"/>
    <property type="match status" value="1"/>
</dbReference>
<dbReference type="Proteomes" id="UP000406256">
    <property type="component" value="Unassembled WGS sequence"/>
</dbReference>
<proteinExistence type="predicted"/>
<sequence>MGIASYSDLQTSMKRWLKRADLADLFPDFIMLAEAHFDRTIYTRNARATFQITPTSPRVGLPSDWRRIIRAYYGGNTLSPFPNDFDSAYANGPQQDIGFGYQIQGNNMTLSVPQLGQVLRLDYYTLIEPLADSNESNWLLEDAPDAYLYGALHEAAVYTRDDARATLWGQKRDAAIGELIDDDNAAKVPEQPLTMRRA</sequence>
<gene>
    <name evidence="1" type="ORF">PAN31108_04935</name>
</gene>
<dbReference type="InterPro" id="IPR056209">
    <property type="entry name" value="SU10_adaptor"/>
</dbReference>
<name>A0A5E4Z058_9BURK</name>
<keyword evidence="2" id="KW-1185">Reference proteome</keyword>
<dbReference type="OrthoDB" id="7008875at2"/>
<reference evidence="1 2" key="1">
    <citation type="submission" date="2019-08" db="EMBL/GenBank/DDBJ databases">
        <authorList>
            <person name="Peeters C."/>
        </authorList>
    </citation>
    <scope>NUCLEOTIDE SEQUENCE [LARGE SCALE GENOMIC DNA]</scope>
    <source>
        <strain evidence="1 2">LMG 31108</strain>
    </source>
</reference>
<evidence type="ECO:0000313" key="2">
    <source>
        <dbReference type="Proteomes" id="UP000406256"/>
    </source>
</evidence>
<dbReference type="EMBL" id="CABPSB010000030">
    <property type="protein sequence ID" value="VVE54499.1"/>
    <property type="molecule type" value="Genomic_DNA"/>
</dbReference>
<evidence type="ECO:0000313" key="1">
    <source>
        <dbReference type="EMBL" id="VVE54499.1"/>
    </source>
</evidence>
<organism evidence="1 2">
    <name type="scientific">Pandoraea anhela</name>
    <dbReference type="NCBI Taxonomy" id="2508295"/>
    <lineage>
        <taxon>Bacteria</taxon>
        <taxon>Pseudomonadati</taxon>
        <taxon>Pseudomonadota</taxon>
        <taxon>Betaproteobacteria</taxon>
        <taxon>Burkholderiales</taxon>
        <taxon>Burkholderiaceae</taxon>
        <taxon>Pandoraea</taxon>
    </lineage>
</organism>
<accession>A0A5E4Z058</accession>
<protein>
    <submittedName>
        <fullName evidence="1">Uncharacterized protein</fullName>
    </submittedName>
</protein>
<dbReference type="AlphaFoldDB" id="A0A5E4Z058"/>